<feature type="domain" description="NADH-Ubiquinone oxidoreductase (complex I) chain 5 N-terminal" evidence="11">
    <location>
        <begin position="77"/>
        <end position="117"/>
    </location>
</feature>
<dbReference type="Proteomes" id="UP000253034">
    <property type="component" value="Unassembled WGS sequence"/>
</dbReference>
<feature type="transmembrane region" description="Helical" evidence="9">
    <location>
        <begin position="484"/>
        <end position="507"/>
    </location>
</feature>
<feature type="transmembrane region" description="Helical" evidence="9">
    <location>
        <begin position="396"/>
        <end position="415"/>
    </location>
</feature>
<dbReference type="InterPro" id="IPR052175">
    <property type="entry name" value="ComplexI-like_HydComp"/>
</dbReference>
<keyword evidence="6" id="KW-0560">Oxidoreductase</keyword>
<evidence type="ECO:0000256" key="5">
    <source>
        <dbReference type="ARBA" id="ARBA00022989"/>
    </source>
</evidence>
<feature type="transmembrane region" description="Helical" evidence="9">
    <location>
        <begin position="146"/>
        <end position="166"/>
    </location>
</feature>
<feature type="transmembrane region" description="Helical" evidence="9">
    <location>
        <begin position="282"/>
        <end position="307"/>
    </location>
</feature>
<evidence type="ECO:0000313" key="12">
    <source>
        <dbReference type="EMBL" id="RCX16871.1"/>
    </source>
</evidence>
<dbReference type="GO" id="GO:0042773">
    <property type="term" value="P:ATP synthesis coupled electron transport"/>
    <property type="evidence" value="ECO:0007669"/>
    <property type="project" value="InterPro"/>
</dbReference>
<dbReference type="InterPro" id="IPR001750">
    <property type="entry name" value="ND/Mrp_TM"/>
</dbReference>
<keyword evidence="13" id="KW-1185">Reference proteome</keyword>
<evidence type="ECO:0000256" key="8">
    <source>
        <dbReference type="RuleBase" id="RU000320"/>
    </source>
</evidence>
<name>A0A369B609_9FIRM</name>
<feature type="transmembrane region" description="Helical" evidence="9">
    <location>
        <begin position="435"/>
        <end position="463"/>
    </location>
</feature>
<feature type="transmembrane region" description="Helical" evidence="9">
    <location>
        <begin position="222"/>
        <end position="243"/>
    </location>
</feature>
<feature type="transmembrane region" description="Helical" evidence="9">
    <location>
        <begin position="12"/>
        <end position="34"/>
    </location>
</feature>
<feature type="transmembrane region" description="Helical" evidence="9">
    <location>
        <begin position="543"/>
        <end position="563"/>
    </location>
</feature>
<comment type="similarity">
    <text evidence="2">Belongs to the CPA3 antiporters (TC 2.A.63) subunit A family.</text>
</comment>
<evidence type="ECO:0000313" key="13">
    <source>
        <dbReference type="Proteomes" id="UP000253034"/>
    </source>
</evidence>
<evidence type="ECO:0000256" key="9">
    <source>
        <dbReference type="SAM" id="Phobius"/>
    </source>
</evidence>
<dbReference type="Pfam" id="PF00662">
    <property type="entry name" value="Proton_antipo_N"/>
    <property type="match status" value="1"/>
</dbReference>
<reference evidence="12 13" key="1">
    <citation type="submission" date="2018-07" db="EMBL/GenBank/DDBJ databases">
        <title>Genomic Encyclopedia of Type Strains, Phase IV (KMG-IV): sequencing the most valuable type-strain genomes for metagenomic binning, comparative biology and taxonomic classification.</title>
        <authorList>
            <person name="Goeker M."/>
        </authorList>
    </citation>
    <scope>NUCLEOTIDE SEQUENCE [LARGE SCALE GENOMIC DNA]</scope>
    <source>
        <strain evidence="12 13">DSM 27016</strain>
    </source>
</reference>
<comment type="subcellular location">
    <subcellularLocation>
        <location evidence="1">Cell membrane</location>
        <topology evidence="1">Multi-pass membrane protein</topology>
    </subcellularLocation>
    <subcellularLocation>
        <location evidence="8">Membrane</location>
        <topology evidence="8">Multi-pass membrane protein</topology>
    </subcellularLocation>
</comment>
<dbReference type="RefSeq" id="WP_114297600.1">
    <property type="nucleotide sequence ID" value="NZ_QPJT01000009.1"/>
</dbReference>
<evidence type="ECO:0000256" key="4">
    <source>
        <dbReference type="ARBA" id="ARBA00022692"/>
    </source>
</evidence>
<evidence type="ECO:0000256" key="6">
    <source>
        <dbReference type="ARBA" id="ARBA00023002"/>
    </source>
</evidence>
<feature type="transmembrane region" description="Helical" evidence="9">
    <location>
        <begin position="356"/>
        <end position="375"/>
    </location>
</feature>
<comment type="caution">
    <text evidence="12">The sequence shown here is derived from an EMBL/GenBank/DDBJ whole genome shotgun (WGS) entry which is preliminary data.</text>
</comment>
<dbReference type="EMBL" id="QPJT01000009">
    <property type="protein sequence ID" value="RCX16871.1"/>
    <property type="molecule type" value="Genomic_DNA"/>
</dbReference>
<organism evidence="12 13">
    <name type="scientific">Anaerobacterium chartisolvens</name>
    <dbReference type="NCBI Taxonomy" id="1297424"/>
    <lineage>
        <taxon>Bacteria</taxon>
        <taxon>Bacillati</taxon>
        <taxon>Bacillota</taxon>
        <taxon>Clostridia</taxon>
        <taxon>Eubacteriales</taxon>
        <taxon>Oscillospiraceae</taxon>
        <taxon>Anaerobacterium</taxon>
    </lineage>
</organism>
<feature type="transmembrane region" description="Helical" evidence="9">
    <location>
        <begin position="666"/>
        <end position="685"/>
    </location>
</feature>
<dbReference type="OrthoDB" id="9807568at2"/>
<dbReference type="PRINTS" id="PR01437">
    <property type="entry name" value="NUOXDRDTASE4"/>
</dbReference>
<feature type="transmembrane region" description="Helical" evidence="9">
    <location>
        <begin position="314"/>
        <end position="336"/>
    </location>
</feature>
<proteinExistence type="inferred from homology"/>
<evidence type="ECO:0000256" key="7">
    <source>
        <dbReference type="ARBA" id="ARBA00023136"/>
    </source>
</evidence>
<dbReference type="GO" id="GO:0005886">
    <property type="term" value="C:plasma membrane"/>
    <property type="evidence" value="ECO:0007669"/>
    <property type="project" value="UniProtKB-SubCell"/>
</dbReference>
<evidence type="ECO:0000259" key="11">
    <source>
        <dbReference type="Pfam" id="PF00662"/>
    </source>
</evidence>
<dbReference type="InterPro" id="IPR003918">
    <property type="entry name" value="NADH_UbQ_OxRdtase"/>
</dbReference>
<feature type="transmembrane region" description="Helical" evidence="9">
    <location>
        <begin position="91"/>
        <end position="111"/>
    </location>
</feature>
<protein>
    <submittedName>
        <fullName evidence="12">Hydrogenase-4 component B</fullName>
    </submittedName>
</protein>
<dbReference type="InterPro" id="IPR001516">
    <property type="entry name" value="Proton_antipo_N"/>
</dbReference>
<feature type="transmembrane region" description="Helical" evidence="9">
    <location>
        <begin position="123"/>
        <end position="140"/>
    </location>
</feature>
<dbReference type="PANTHER" id="PTHR42682:SF3">
    <property type="entry name" value="FORMATE HYDROGENLYASE SUBUNIT 3-RELATED"/>
    <property type="match status" value="1"/>
</dbReference>
<keyword evidence="3" id="KW-1003">Cell membrane</keyword>
<dbReference type="AlphaFoldDB" id="A0A369B609"/>
<feature type="transmembrane region" description="Helical" evidence="9">
    <location>
        <begin position="255"/>
        <end position="276"/>
    </location>
</feature>
<keyword evidence="4 8" id="KW-0812">Transmembrane</keyword>
<dbReference type="GO" id="GO:0008137">
    <property type="term" value="F:NADH dehydrogenase (ubiquinone) activity"/>
    <property type="evidence" value="ECO:0007669"/>
    <property type="project" value="InterPro"/>
</dbReference>
<gene>
    <name evidence="12" type="ORF">DFR58_10998</name>
</gene>
<evidence type="ECO:0000256" key="3">
    <source>
        <dbReference type="ARBA" id="ARBA00022475"/>
    </source>
</evidence>
<feature type="transmembrane region" description="Helical" evidence="9">
    <location>
        <begin position="46"/>
        <end position="66"/>
    </location>
</feature>
<evidence type="ECO:0000256" key="2">
    <source>
        <dbReference type="ARBA" id="ARBA00008483"/>
    </source>
</evidence>
<accession>A0A369B609</accession>
<keyword evidence="5 9" id="KW-1133">Transmembrane helix</keyword>
<dbReference type="PANTHER" id="PTHR42682">
    <property type="entry name" value="HYDROGENASE-4 COMPONENT F"/>
    <property type="match status" value="1"/>
</dbReference>
<keyword evidence="7 9" id="KW-0472">Membrane</keyword>
<dbReference type="Pfam" id="PF00361">
    <property type="entry name" value="Proton_antipo_M"/>
    <property type="match status" value="1"/>
</dbReference>
<evidence type="ECO:0000259" key="10">
    <source>
        <dbReference type="Pfam" id="PF00361"/>
    </source>
</evidence>
<feature type="domain" description="NADH:quinone oxidoreductase/Mrp antiporter transmembrane" evidence="10">
    <location>
        <begin position="143"/>
        <end position="429"/>
    </location>
</feature>
<dbReference type="GO" id="GO:0016491">
    <property type="term" value="F:oxidoreductase activity"/>
    <property type="evidence" value="ECO:0007669"/>
    <property type="project" value="UniProtKB-KW"/>
</dbReference>
<feature type="transmembrane region" description="Helical" evidence="9">
    <location>
        <begin position="178"/>
        <end position="202"/>
    </location>
</feature>
<evidence type="ECO:0000256" key="1">
    <source>
        <dbReference type="ARBA" id="ARBA00004651"/>
    </source>
</evidence>
<sequence>MPLDDIALFSGYEYIFAALLILYLSGALLSLLVCRSQKGSNAVANVAAAAASLTGIIFCVCKLLIYNGRSFDINLKTGIYPISISFHIDNLSAFFVLVISLLAFVASIYSMGYLKHYYNSRNIGVFGFLYNLFIASMIMVVTSGNIFFFLVAWEIMSMVSYFLVVFENEKPETQRAGTIYIIMTHIGTAFIIAAFVLIYQYTGSASFAEINASGIPYAVKNVIFIFSLIGFGTKAGIIPLHIWLPKAHPAAPGNISALMSGVMIKTAAYGIIRIVFDILGGGYLWWGTAILLLGGISAIVGIAFAFMEIDIKKLLAYSSVENMGIIFIGIGLSSIACSNGNTVLAVFSLTASLLHIFNHSVFKGLLFLGAGSVHYSTGTRNMERLGGLIRKMPYTAMFFLAGALSISALPPFNGFVSEWAIYQALFASAGTGGSWMKIIIIVTAALLAIAGVLAAASFIKTFGTAFLALPRTSAAEEAKEAPRTMLAGMGILAALCLAAGIFPVHLLKLLDGINREMLNASIFQGAAGYSSLVLHSYEGNTSISPAALAIIGLLLIPAVLLAVRYMSKNSSFRNYGTWDCGYRRLDSRMQYTATGFSKPVRIVFRAFYRPQRELQIERGSSRYFFKRARYKVSTVSVFEKYLYEPIVRSVVNFARRMRLLIQTGSIHTYLIYIFVVVIAMLIYYARA</sequence>
<dbReference type="NCBIfam" id="NF005086">
    <property type="entry name" value="PRK06521.1"/>
    <property type="match status" value="1"/>
</dbReference>